<dbReference type="EMBL" id="JAJOMB010000022">
    <property type="protein sequence ID" value="MCD5315504.1"/>
    <property type="molecule type" value="Genomic_DNA"/>
</dbReference>
<dbReference type="GO" id="GO:0004177">
    <property type="term" value="F:aminopeptidase activity"/>
    <property type="evidence" value="ECO:0007669"/>
    <property type="project" value="TreeGrafter"/>
</dbReference>
<comment type="caution">
    <text evidence="2">The sequence shown here is derived from an EMBL/GenBank/DDBJ whole genome shotgun (WGS) entry which is preliminary data.</text>
</comment>
<dbReference type="AlphaFoldDB" id="A0A9X1SX65"/>
<dbReference type="Pfam" id="PF03576">
    <property type="entry name" value="Peptidase_S58"/>
    <property type="match status" value="1"/>
</dbReference>
<dbReference type="CDD" id="cd02252">
    <property type="entry name" value="nylC_like"/>
    <property type="match status" value="1"/>
</dbReference>
<dbReference type="InterPro" id="IPR005321">
    <property type="entry name" value="Peptidase_S58_DmpA"/>
</dbReference>
<dbReference type="PANTHER" id="PTHR36512:SF3">
    <property type="entry name" value="BLR5678 PROTEIN"/>
    <property type="match status" value="1"/>
</dbReference>
<gene>
    <name evidence="2" type="ORF">LR394_31865</name>
</gene>
<evidence type="ECO:0000313" key="2">
    <source>
        <dbReference type="EMBL" id="MCD5315504.1"/>
    </source>
</evidence>
<comment type="similarity">
    <text evidence="1">Belongs to the peptidase S58 family.</text>
</comment>
<dbReference type="Proteomes" id="UP001138997">
    <property type="component" value="Unassembled WGS sequence"/>
</dbReference>
<evidence type="ECO:0000313" key="3">
    <source>
        <dbReference type="Proteomes" id="UP001138997"/>
    </source>
</evidence>
<dbReference type="Gene3D" id="3.60.70.12">
    <property type="entry name" value="L-amino peptidase D-ALA esterase/amidase"/>
    <property type="match status" value="1"/>
</dbReference>
<proteinExistence type="inferred from homology"/>
<dbReference type="RefSeq" id="WP_231448325.1">
    <property type="nucleotide sequence ID" value="NZ_JAJOMB010000022.1"/>
</dbReference>
<dbReference type="InterPro" id="IPR016117">
    <property type="entry name" value="ArgJ-like_dom_sf"/>
</dbReference>
<keyword evidence="3" id="KW-1185">Reference proteome</keyword>
<reference evidence="2" key="1">
    <citation type="submission" date="2021-11" db="EMBL/GenBank/DDBJ databases">
        <title>Streptomyces corallinus and Kineosporia corallina sp. nov., two new coral-derived marine actinobacteria.</title>
        <authorList>
            <person name="Buangrab K."/>
            <person name="Sutthacheep M."/>
            <person name="Yeemin T."/>
            <person name="Harunari E."/>
            <person name="Igarashi Y."/>
            <person name="Sripreechasak P."/>
            <person name="Kanchanasin P."/>
            <person name="Tanasupawat S."/>
            <person name="Phongsopitanun W."/>
        </authorList>
    </citation>
    <scope>NUCLEOTIDE SEQUENCE</scope>
    <source>
        <strain evidence="2">JCM 31032</strain>
    </source>
</reference>
<dbReference type="SUPFAM" id="SSF56266">
    <property type="entry name" value="DmpA/ArgJ-like"/>
    <property type="match status" value="1"/>
</dbReference>
<protein>
    <submittedName>
        <fullName evidence="2">P1 family peptidase</fullName>
    </submittedName>
</protein>
<sequence>MDVSPPVSQWGSITDVPGLRVGHAQRIGDGWLSGVTAVIPPPGTIGSVNVRGGGPGTHETDALDPTTLVPTVDAVTLTGGSAFGLASAGGVQQWCLEQGLGFAAGPPEDPTSILVPIVPAAAIFDLGRGGDLSARPDAALGYQAAAAASTVTERGVIGAGTGALAARTTLKGGIGTASIKLPGGVIVGAIAVLNALGSPLDLTTGTLLGSAFVPPGLPRPITPSPAENASYLADLSAATAPPAANTTLAVVATNAALDPAKARRTATAAHDGLARSLAPAHTLLDGDTVFALATGAVEVDFPTIIAIQAAAADAVMLAVMDAALAATPVDQTSFGGLQAPSYLSRFPSAAP</sequence>
<name>A0A9X1SX65_9ACTN</name>
<accession>A0A9X1SX65</accession>
<organism evidence="2 3">
    <name type="scientific">Kineosporia babensis</name>
    <dbReference type="NCBI Taxonomy" id="499548"/>
    <lineage>
        <taxon>Bacteria</taxon>
        <taxon>Bacillati</taxon>
        <taxon>Actinomycetota</taxon>
        <taxon>Actinomycetes</taxon>
        <taxon>Kineosporiales</taxon>
        <taxon>Kineosporiaceae</taxon>
        <taxon>Kineosporia</taxon>
    </lineage>
</organism>
<evidence type="ECO:0000256" key="1">
    <source>
        <dbReference type="ARBA" id="ARBA00007068"/>
    </source>
</evidence>
<dbReference type="PANTHER" id="PTHR36512">
    <property type="entry name" value="D-AMINOPEPTIDASE"/>
    <property type="match status" value="1"/>
</dbReference>